<dbReference type="Proteomes" id="UP000473699">
    <property type="component" value="Unassembled WGS sequence"/>
</dbReference>
<reference evidence="3 4" key="1">
    <citation type="submission" date="2019-08" db="EMBL/GenBank/DDBJ databases">
        <title>In-depth cultivation of the pig gut microbiome towards novel bacterial diversity and tailored functional studies.</title>
        <authorList>
            <person name="Wylensek D."/>
            <person name="Hitch T.C.A."/>
            <person name="Clavel T."/>
        </authorList>
    </citation>
    <scope>NUCLEOTIDE SEQUENCE [LARGE SCALE GENOMIC DNA]</scope>
    <source>
        <strain evidence="3 4">SM-530-WT-4B</strain>
    </source>
</reference>
<sequence length="145" mass="16547">MSKEKAINLIMPVFFVIFSIWIVVTAYQMGSEEGTFPLMVGGFQLSVALFQLYFDLTKSEHVNKFKNSNVWKVIEAVAVMSLYVFMLKKIGYVIDTTVLAIYTMVTLGYRRWGVVLISAVSITAVVFFVFKVLLNVPLPMLFFEF</sequence>
<proteinExistence type="predicted"/>
<protein>
    <submittedName>
        <fullName evidence="3">Tripartite tricarboxylate transporter TctB family protein</fullName>
    </submittedName>
</protein>
<keyword evidence="4" id="KW-1185">Reference proteome</keyword>
<organism evidence="3 4">
    <name type="scientific">Pyramidobacter porci</name>
    <dbReference type="NCBI Taxonomy" id="2605789"/>
    <lineage>
        <taxon>Bacteria</taxon>
        <taxon>Thermotogati</taxon>
        <taxon>Synergistota</taxon>
        <taxon>Synergistia</taxon>
        <taxon>Synergistales</taxon>
        <taxon>Dethiosulfovibrionaceae</taxon>
        <taxon>Pyramidobacter</taxon>
    </lineage>
</organism>
<dbReference type="EMBL" id="VUNH01000010">
    <property type="protein sequence ID" value="MST56249.1"/>
    <property type="molecule type" value="Genomic_DNA"/>
</dbReference>
<dbReference type="AlphaFoldDB" id="A0A6L5YDI5"/>
<accession>A0A6L5YDI5</accession>
<comment type="caution">
    <text evidence="3">The sequence shown here is derived from an EMBL/GenBank/DDBJ whole genome shotgun (WGS) entry which is preliminary data.</text>
</comment>
<name>A0A6L5YDI5_9BACT</name>
<feature type="transmembrane region" description="Helical" evidence="1">
    <location>
        <begin position="92"/>
        <end position="109"/>
    </location>
</feature>
<keyword evidence="1" id="KW-0812">Transmembrane</keyword>
<feature type="transmembrane region" description="Helical" evidence="1">
    <location>
        <begin position="36"/>
        <end position="56"/>
    </location>
</feature>
<evidence type="ECO:0000259" key="2">
    <source>
        <dbReference type="Pfam" id="PF07331"/>
    </source>
</evidence>
<keyword evidence="1" id="KW-1133">Transmembrane helix</keyword>
<feature type="transmembrane region" description="Helical" evidence="1">
    <location>
        <begin position="114"/>
        <end position="134"/>
    </location>
</feature>
<evidence type="ECO:0000313" key="4">
    <source>
        <dbReference type="Proteomes" id="UP000473699"/>
    </source>
</evidence>
<feature type="transmembrane region" description="Helical" evidence="1">
    <location>
        <begin position="68"/>
        <end position="86"/>
    </location>
</feature>
<feature type="transmembrane region" description="Helical" evidence="1">
    <location>
        <begin position="7"/>
        <end position="30"/>
    </location>
</feature>
<evidence type="ECO:0000313" key="3">
    <source>
        <dbReference type="EMBL" id="MST56249.1"/>
    </source>
</evidence>
<gene>
    <name evidence="3" type="ORF">FYJ74_09425</name>
</gene>
<dbReference type="InterPro" id="IPR009936">
    <property type="entry name" value="DUF1468"/>
</dbReference>
<evidence type="ECO:0000256" key="1">
    <source>
        <dbReference type="SAM" id="Phobius"/>
    </source>
</evidence>
<dbReference type="Pfam" id="PF07331">
    <property type="entry name" value="TctB"/>
    <property type="match status" value="1"/>
</dbReference>
<dbReference type="RefSeq" id="WP_154529331.1">
    <property type="nucleotide sequence ID" value="NZ_VUNH01000010.1"/>
</dbReference>
<feature type="domain" description="DUF1468" evidence="2">
    <location>
        <begin position="10"/>
        <end position="139"/>
    </location>
</feature>
<keyword evidence="1" id="KW-0472">Membrane</keyword>